<sequence length="240" mass="27010">MSHQNKKESLPKRKQLSDYQRGLIVGGAIVNGTAAEISEKNDISLATVYSTINRWRDTGTAFSDKRKETLKIIDERDECHLINEIKTNRETTLGGLTTFMSDTLGIPSPSLLFIELFVDLDYLLVKLYTSHCYQKHTRRSSWNLLIMPERPIRDGIASSGVMSQGLCFSAEMTILEYGGILKKNTEKSSLDQDCSVVEAPLWFGAVKLLPFMESLSENNDGEFIYQEDNASCHKSKVAEE</sequence>
<dbReference type="GeneID" id="29003568"/>
<dbReference type="Proteomes" id="UP000077315">
    <property type="component" value="Unassembled WGS sequence"/>
</dbReference>
<accession>A0A162TZF9</accession>
<proteinExistence type="predicted"/>
<keyword evidence="2" id="KW-1185">Reference proteome</keyword>
<keyword evidence="1" id="KW-0238">DNA-binding</keyword>
<evidence type="ECO:0000313" key="1">
    <source>
        <dbReference type="EMBL" id="OAD71083.1"/>
    </source>
</evidence>
<keyword evidence="1" id="KW-0371">Homeobox</keyword>
<dbReference type="VEuPathDB" id="FungiDB:PHYBLDRAFT_72489"/>
<dbReference type="InParanoid" id="A0A162TZF9"/>
<dbReference type="RefSeq" id="XP_018289123.1">
    <property type="nucleotide sequence ID" value="XM_018442662.1"/>
</dbReference>
<dbReference type="AlphaFoldDB" id="A0A162TZF9"/>
<dbReference type="GO" id="GO:0003677">
    <property type="term" value="F:DNA binding"/>
    <property type="evidence" value="ECO:0007669"/>
    <property type="project" value="UniProtKB-KW"/>
</dbReference>
<protein>
    <submittedName>
        <fullName evidence="1">Homeodomain-like DNA binding domain-containing transcription factor</fullName>
    </submittedName>
</protein>
<dbReference type="SUPFAM" id="SSF46689">
    <property type="entry name" value="Homeodomain-like"/>
    <property type="match status" value="1"/>
</dbReference>
<gene>
    <name evidence="1" type="ORF">PHYBLDRAFT_72489</name>
</gene>
<name>A0A162TZF9_PHYB8</name>
<dbReference type="Gene3D" id="1.10.10.10">
    <property type="entry name" value="Winged helix-like DNA-binding domain superfamily/Winged helix DNA-binding domain"/>
    <property type="match status" value="1"/>
</dbReference>
<dbReference type="InterPro" id="IPR009057">
    <property type="entry name" value="Homeodomain-like_sf"/>
</dbReference>
<organism evidence="1 2">
    <name type="scientific">Phycomyces blakesleeanus (strain ATCC 8743b / DSM 1359 / FGSC 10004 / NBRC 33097 / NRRL 1555)</name>
    <dbReference type="NCBI Taxonomy" id="763407"/>
    <lineage>
        <taxon>Eukaryota</taxon>
        <taxon>Fungi</taxon>
        <taxon>Fungi incertae sedis</taxon>
        <taxon>Mucoromycota</taxon>
        <taxon>Mucoromycotina</taxon>
        <taxon>Mucoromycetes</taxon>
        <taxon>Mucorales</taxon>
        <taxon>Phycomycetaceae</taxon>
        <taxon>Phycomyces</taxon>
    </lineage>
</organism>
<reference evidence="2" key="1">
    <citation type="submission" date="2015-06" db="EMBL/GenBank/DDBJ databases">
        <title>Expansion of signal transduction pathways in fungi by whole-genome duplication.</title>
        <authorList>
            <consortium name="DOE Joint Genome Institute"/>
            <person name="Corrochano L.M."/>
            <person name="Kuo A."/>
            <person name="Marcet-Houben M."/>
            <person name="Polaino S."/>
            <person name="Salamov A."/>
            <person name="Villalobos J.M."/>
            <person name="Alvarez M.I."/>
            <person name="Avalos J."/>
            <person name="Benito E.P."/>
            <person name="Benoit I."/>
            <person name="Burger G."/>
            <person name="Camino L.P."/>
            <person name="Canovas D."/>
            <person name="Cerda-Olmedo E."/>
            <person name="Cheng J.-F."/>
            <person name="Dominguez A."/>
            <person name="Elias M."/>
            <person name="Eslava A.P."/>
            <person name="Glaser F."/>
            <person name="Grimwood J."/>
            <person name="Gutierrez G."/>
            <person name="Heitman J."/>
            <person name="Henrissat B."/>
            <person name="Iturriaga E.A."/>
            <person name="Lang B.F."/>
            <person name="Lavin J.L."/>
            <person name="Lee S."/>
            <person name="Li W."/>
            <person name="Lindquist E."/>
            <person name="Lopez-Garcia S."/>
            <person name="Luque E.M."/>
            <person name="Marcos A.T."/>
            <person name="Martin J."/>
            <person name="McCluskey K."/>
            <person name="Medina H.R."/>
            <person name="Miralles-Duran A."/>
            <person name="Miyazaki A."/>
            <person name="Munoz-Torres E."/>
            <person name="Oguiza J.A."/>
            <person name="Ohm R."/>
            <person name="Olmedo M."/>
            <person name="Orejas M."/>
            <person name="Ortiz-Castellanos L."/>
            <person name="Pisabarro A.G."/>
            <person name="Rodriguez-Romero J."/>
            <person name="Ruiz-Herrera J."/>
            <person name="Ruiz-Vazquez R."/>
            <person name="Sanz C."/>
            <person name="Schackwitz W."/>
            <person name="Schmutz J."/>
            <person name="Shahriari M."/>
            <person name="Shelest E."/>
            <person name="Silva-Franco F."/>
            <person name="Soanes D."/>
            <person name="Syed K."/>
            <person name="Tagua V.G."/>
            <person name="Talbot N.J."/>
            <person name="Thon M."/>
            <person name="De vries R.P."/>
            <person name="Wiebenga A."/>
            <person name="Yadav J.S."/>
            <person name="Braun E.L."/>
            <person name="Baker S."/>
            <person name="Garre V."/>
            <person name="Horwitz B."/>
            <person name="Torres-Martinez S."/>
            <person name="Idnurm A."/>
            <person name="Herrera-Estrella A."/>
            <person name="Gabaldon T."/>
            <person name="Grigoriev I.V."/>
        </authorList>
    </citation>
    <scope>NUCLEOTIDE SEQUENCE [LARGE SCALE GENOMIC DNA]</scope>
    <source>
        <strain evidence="2">NRRL 1555(-)</strain>
    </source>
</reference>
<dbReference type="InterPro" id="IPR036388">
    <property type="entry name" value="WH-like_DNA-bd_sf"/>
</dbReference>
<evidence type="ECO:0000313" key="2">
    <source>
        <dbReference type="Proteomes" id="UP000077315"/>
    </source>
</evidence>
<dbReference type="EMBL" id="KV440987">
    <property type="protein sequence ID" value="OAD71083.1"/>
    <property type="molecule type" value="Genomic_DNA"/>
</dbReference>
<dbReference type="OrthoDB" id="4843387at2759"/>